<accession>A0A2D3I6H7</accession>
<sequence>MSSSLSSVDLARLLTNTVYLIIPQPIIALSQSFVPVILSATKSRCLDKMAPVARLFMSLSFLRPSIKSPL</sequence>
<dbReference type="Proteomes" id="UP000267516">
    <property type="component" value="Segment"/>
</dbReference>
<keyword evidence="1" id="KW-1133">Transmembrane helix</keyword>
<feature type="transmembrane region" description="Helical" evidence="1">
    <location>
        <begin position="20"/>
        <end position="40"/>
    </location>
</feature>
<reference evidence="2" key="1">
    <citation type="journal article" date="2018" name="Aquaculture">
        <title>Complete genome sequence of a white spot syndrome virus associated with a disease incursion in Australia.</title>
        <authorList>
            <person name="Oakey J."/>
            <person name="Smith C.S."/>
        </authorList>
    </citation>
    <scope>NUCLEOTIDE SEQUENCE [LARGE SCALE GENOMIC DNA]</scope>
    <source>
        <strain evidence="2">WSSV-AU</strain>
    </source>
</reference>
<protein>
    <submittedName>
        <fullName evidence="2">ORF1202</fullName>
    </submittedName>
</protein>
<keyword evidence="1" id="KW-0472">Membrane</keyword>
<evidence type="ECO:0000256" key="1">
    <source>
        <dbReference type="SAM" id="Phobius"/>
    </source>
</evidence>
<name>A0A2D3I6H7_9VIRU</name>
<proteinExistence type="predicted"/>
<dbReference type="EMBL" id="MF768985">
    <property type="protein sequence ID" value="ATU84006.1"/>
    <property type="molecule type" value="Genomic_DNA"/>
</dbReference>
<organism evidence="2">
    <name type="scientific">White spot syndrome virus</name>
    <dbReference type="NCBI Taxonomy" id="342409"/>
    <lineage>
        <taxon>Viruses</taxon>
        <taxon>Viruses incertae sedis</taxon>
        <taxon>Naldaviricetes</taxon>
        <taxon>Nimaviridae</taxon>
        <taxon>Whispovirus</taxon>
    </lineage>
</organism>
<keyword evidence="1" id="KW-0812">Transmembrane</keyword>
<evidence type="ECO:0000313" key="2">
    <source>
        <dbReference type="EMBL" id="ATU84006.1"/>
    </source>
</evidence>